<keyword evidence="3" id="KW-0143">Chaperone</keyword>
<dbReference type="SMART" id="SM00833">
    <property type="entry name" value="CobW_C"/>
    <property type="match status" value="1"/>
</dbReference>
<keyword evidence="2" id="KW-0378">Hydrolase</keyword>
<feature type="domain" description="CobW C-terminal" evidence="6">
    <location>
        <begin position="264"/>
        <end position="373"/>
    </location>
</feature>
<protein>
    <submittedName>
        <fullName evidence="7">Cobalamin synthesis protein</fullName>
    </submittedName>
</protein>
<accession>A0A0L0DUF7</accession>
<dbReference type="GeneID" id="25568843"/>
<dbReference type="RefSeq" id="XP_013753262.1">
    <property type="nucleotide sequence ID" value="XM_013897808.1"/>
</dbReference>
<dbReference type="GO" id="GO:0016787">
    <property type="term" value="F:hydrolase activity"/>
    <property type="evidence" value="ECO:0007669"/>
    <property type="project" value="UniProtKB-KW"/>
</dbReference>
<dbReference type="eggNOG" id="KOG2743">
    <property type="taxonomic scope" value="Eukaryota"/>
</dbReference>
<dbReference type="AlphaFoldDB" id="A0A0L0DUF7"/>
<dbReference type="OrthoDB" id="272672at2759"/>
<comment type="catalytic activity">
    <reaction evidence="5">
        <text>GTP + H2O = GDP + phosphate + H(+)</text>
        <dbReference type="Rhea" id="RHEA:19669"/>
        <dbReference type="ChEBI" id="CHEBI:15377"/>
        <dbReference type="ChEBI" id="CHEBI:15378"/>
        <dbReference type="ChEBI" id="CHEBI:37565"/>
        <dbReference type="ChEBI" id="CHEBI:43474"/>
        <dbReference type="ChEBI" id="CHEBI:58189"/>
    </reaction>
    <physiologicalReaction direction="left-to-right" evidence="5">
        <dbReference type="Rhea" id="RHEA:19670"/>
    </physiologicalReaction>
</comment>
<keyword evidence="1" id="KW-0547">Nucleotide-binding</keyword>
<evidence type="ECO:0000256" key="2">
    <source>
        <dbReference type="ARBA" id="ARBA00022801"/>
    </source>
</evidence>
<gene>
    <name evidence="7" type="ORF">AMSG_10677</name>
</gene>
<dbReference type="Gene3D" id="3.40.50.300">
    <property type="entry name" value="P-loop containing nucleotide triphosphate hydrolases"/>
    <property type="match status" value="1"/>
</dbReference>
<dbReference type="Gene3D" id="3.30.1220.10">
    <property type="entry name" value="CobW-like, C-terminal domain"/>
    <property type="match status" value="1"/>
</dbReference>
<comment type="similarity">
    <text evidence="4">Belongs to the SIMIBI class G3E GTPase family. ZNG1 subfamily.</text>
</comment>
<dbReference type="PANTHER" id="PTHR43603">
    <property type="entry name" value="COBW DOMAIN-CONTAINING PROTEIN DDB_G0274527"/>
    <property type="match status" value="1"/>
</dbReference>
<dbReference type="PANTHER" id="PTHR43603:SF1">
    <property type="entry name" value="ZINC-REGULATED GTPASE METALLOPROTEIN ACTIVATOR 1"/>
    <property type="match status" value="1"/>
</dbReference>
<evidence type="ECO:0000256" key="3">
    <source>
        <dbReference type="ARBA" id="ARBA00023186"/>
    </source>
</evidence>
<evidence type="ECO:0000256" key="4">
    <source>
        <dbReference type="ARBA" id="ARBA00034320"/>
    </source>
</evidence>
<keyword evidence="8" id="KW-1185">Reference proteome</keyword>
<dbReference type="STRING" id="461836.A0A0L0DUF7"/>
<dbReference type="EMBL" id="GL349495">
    <property type="protein sequence ID" value="KNC55078.1"/>
    <property type="molecule type" value="Genomic_DNA"/>
</dbReference>
<dbReference type="OMA" id="PDAAWEM"/>
<proteinExistence type="inferred from homology"/>
<dbReference type="InterPro" id="IPR036627">
    <property type="entry name" value="CobW-likC_sf"/>
</dbReference>
<evidence type="ECO:0000256" key="5">
    <source>
        <dbReference type="ARBA" id="ARBA00049117"/>
    </source>
</evidence>
<dbReference type="Pfam" id="PF02492">
    <property type="entry name" value="cobW"/>
    <property type="match status" value="1"/>
</dbReference>
<evidence type="ECO:0000313" key="7">
    <source>
        <dbReference type="EMBL" id="KNC55078.1"/>
    </source>
</evidence>
<evidence type="ECO:0000259" key="6">
    <source>
        <dbReference type="SMART" id="SM00833"/>
    </source>
</evidence>
<dbReference type="InterPro" id="IPR027417">
    <property type="entry name" value="P-loop_NTPase"/>
</dbReference>
<name>A0A0L0DUF7_THETB</name>
<dbReference type="GO" id="GO:0000166">
    <property type="term" value="F:nucleotide binding"/>
    <property type="evidence" value="ECO:0007669"/>
    <property type="project" value="UniProtKB-KW"/>
</dbReference>
<organism evidence="7 8">
    <name type="scientific">Thecamonas trahens ATCC 50062</name>
    <dbReference type="NCBI Taxonomy" id="461836"/>
    <lineage>
        <taxon>Eukaryota</taxon>
        <taxon>Apusozoa</taxon>
        <taxon>Apusomonadida</taxon>
        <taxon>Apusomonadidae</taxon>
        <taxon>Thecamonas</taxon>
    </lineage>
</organism>
<dbReference type="CDD" id="cd03112">
    <property type="entry name" value="CobW-like"/>
    <property type="match status" value="1"/>
</dbReference>
<dbReference type="Proteomes" id="UP000054408">
    <property type="component" value="Unassembled WGS sequence"/>
</dbReference>
<evidence type="ECO:0000256" key="1">
    <source>
        <dbReference type="ARBA" id="ARBA00022741"/>
    </source>
</evidence>
<evidence type="ECO:0000313" key="8">
    <source>
        <dbReference type="Proteomes" id="UP000054408"/>
    </source>
</evidence>
<dbReference type="InterPro" id="IPR011629">
    <property type="entry name" value="CobW-like_C"/>
</dbReference>
<dbReference type="SUPFAM" id="SSF52540">
    <property type="entry name" value="P-loop containing nucleoside triphosphate hydrolases"/>
    <property type="match status" value="1"/>
</dbReference>
<sequence length="409" mass="44759">MSRKHQNDSRIPVTVLSGFLGAGKTTTLNKLLSNKAGAKLAVIVNDMSEVNVDAMLVKQSKDEMIELSNGCICCTLHGDLLDSIAAVVKERSVDGLDGIVIESTGISEPLPVAQTLSLDPAELGDDSLTSVADLVYVDTMVTVVDGPALLARLAAGEDLISLSMAENDDDDRTVADLLIDQIEFADVILVNKADVATKDEIDTVVALVRRLNRNARVITTIHGLVEPKAIFGTRRFNLDVAETAPGWLQELLGVHTPETEEYGISSFVYRSKTPFSTQRMFDLADADDTPFGQTVIRAKGFLCSLLTRWLSALRHGLTWLIRLRSGTWPEDPIMRKEIKKNWDPRWGDRATELVCIGVNMDKAVITEALNACLLTPDEMALGPEAWADMADPLEEWDDATEAHGDNHQH</sequence>
<dbReference type="InterPro" id="IPR003495">
    <property type="entry name" value="CobW/HypB/UreG_nucleotide-bd"/>
</dbReference>
<dbReference type="InterPro" id="IPR051927">
    <property type="entry name" value="Zn_Chap_cDPG_Synth"/>
</dbReference>
<dbReference type="Pfam" id="PF07683">
    <property type="entry name" value="CobW_C"/>
    <property type="match status" value="1"/>
</dbReference>
<reference evidence="7 8" key="1">
    <citation type="submission" date="2010-05" db="EMBL/GenBank/DDBJ databases">
        <title>The Genome Sequence of Thecamonas trahens ATCC 50062.</title>
        <authorList>
            <consortium name="The Broad Institute Genome Sequencing Platform"/>
            <person name="Russ C."/>
            <person name="Cuomo C."/>
            <person name="Shea T."/>
            <person name="Young S.K."/>
            <person name="Zeng Q."/>
            <person name="Koehrsen M."/>
            <person name="Haas B."/>
            <person name="Borodovsky M."/>
            <person name="Guigo R."/>
            <person name="Alvarado L."/>
            <person name="Berlin A."/>
            <person name="Bochicchio J."/>
            <person name="Borenstein D."/>
            <person name="Chapman S."/>
            <person name="Chen Z."/>
            <person name="Freedman E."/>
            <person name="Gellesch M."/>
            <person name="Goldberg J."/>
            <person name="Griggs A."/>
            <person name="Gujja S."/>
            <person name="Heilman E."/>
            <person name="Heiman D."/>
            <person name="Hepburn T."/>
            <person name="Howarth C."/>
            <person name="Jen D."/>
            <person name="Larson L."/>
            <person name="Mehta T."/>
            <person name="Park D."/>
            <person name="Pearson M."/>
            <person name="Roberts A."/>
            <person name="Saif S."/>
            <person name="Shenoy N."/>
            <person name="Sisk P."/>
            <person name="Stolte C."/>
            <person name="Sykes S."/>
            <person name="Thomson T."/>
            <person name="Walk T."/>
            <person name="White J."/>
            <person name="Yandava C."/>
            <person name="Burger G."/>
            <person name="Gray M.W."/>
            <person name="Holland P.W.H."/>
            <person name="King N."/>
            <person name="Lang F.B.F."/>
            <person name="Roger A.J."/>
            <person name="Ruiz-Trillo I."/>
            <person name="Lander E."/>
            <person name="Nusbaum C."/>
        </authorList>
    </citation>
    <scope>NUCLEOTIDE SEQUENCE [LARGE SCALE GENOMIC DNA]</scope>
    <source>
        <strain evidence="7 8">ATCC 50062</strain>
    </source>
</reference>